<evidence type="ECO:0000313" key="2">
    <source>
        <dbReference type="Proteomes" id="UP000595074"/>
    </source>
</evidence>
<name>A0A7M1S1A2_9BACT</name>
<accession>A0A7M1S1A2</accession>
<organism evidence="1 2">
    <name type="scientific">Sulfurovum indicum</name>
    <dbReference type="NCBI Taxonomy" id="2779528"/>
    <lineage>
        <taxon>Bacteria</taxon>
        <taxon>Pseudomonadati</taxon>
        <taxon>Campylobacterota</taxon>
        <taxon>Epsilonproteobacteria</taxon>
        <taxon>Campylobacterales</taxon>
        <taxon>Sulfurovaceae</taxon>
        <taxon>Sulfurovum</taxon>
    </lineage>
</organism>
<sequence length="49" mass="5772">MKTDAVYSRVNEPKERKLFINGDHHDMLAVNRIKYLAMLKEFTESVDCN</sequence>
<dbReference type="RefSeq" id="WP_197547890.1">
    <property type="nucleotide sequence ID" value="NZ_CP063164.1"/>
</dbReference>
<dbReference type="EMBL" id="CP063164">
    <property type="protein sequence ID" value="QOR61217.1"/>
    <property type="molecule type" value="Genomic_DNA"/>
</dbReference>
<proteinExistence type="predicted"/>
<reference evidence="1 2" key="1">
    <citation type="submission" date="2020-10" db="EMBL/GenBank/DDBJ databases">
        <title>The genome of sulfurovum sp.</title>
        <authorList>
            <person name="Xie S."/>
            <person name="Shao Z."/>
            <person name="Jiang L."/>
        </authorList>
    </citation>
    <scope>NUCLEOTIDE SEQUENCE [LARGE SCALE GENOMIC DNA]</scope>
    <source>
        <strain evidence="1 2">ST-419</strain>
    </source>
</reference>
<evidence type="ECO:0000313" key="1">
    <source>
        <dbReference type="EMBL" id="QOR61217.1"/>
    </source>
</evidence>
<dbReference type="AlphaFoldDB" id="A0A7M1S1A2"/>
<keyword evidence="2" id="KW-1185">Reference proteome</keyword>
<protein>
    <submittedName>
        <fullName evidence="1">Uncharacterized protein</fullName>
    </submittedName>
</protein>
<gene>
    <name evidence="1" type="ORF">IMZ28_07085</name>
</gene>
<dbReference type="Proteomes" id="UP000595074">
    <property type="component" value="Chromosome"/>
</dbReference>
<dbReference type="KEGG" id="sinu:IMZ28_07085"/>